<dbReference type="AlphaFoldDB" id="A0A367K016"/>
<dbReference type="Gene3D" id="1.25.40.20">
    <property type="entry name" value="Ankyrin repeat-containing domain"/>
    <property type="match status" value="1"/>
</dbReference>
<dbReference type="SUPFAM" id="SSF48403">
    <property type="entry name" value="Ankyrin repeat"/>
    <property type="match status" value="1"/>
</dbReference>
<evidence type="ECO:0000256" key="1">
    <source>
        <dbReference type="SAM" id="MobiDB-lite"/>
    </source>
</evidence>
<evidence type="ECO:0000313" key="2">
    <source>
        <dbReference type="EMBL" id="RCH95582.1"/>
    </source>
</evidence>
<dbReference type="Pfam" id="PF13637">
    <property type="entry name" value="Ank_4"/>
    <property type="match status" value="1"/>
</dbReference>
<reference evidence="2 3" key="1">
    <citation type="journal article" date="2018" name="G3 (Bethesda)">
        <title>Phylogenetic and Phylogenomic Definition of Rhizopus Species.</title>
        <authorList>
            <person name="Gryganskyi A.P."/>
            <person name="Golan J."/>
            <person name="Dolatabadi S."/>
            <person name="Mondo S."/>
            <person name="Robb S."/>
            <person name="Idnurm A."/>
            <person name="Muszewska A."/>
            <person name="Steczkiewicz K."/>
            <person name="Masonjones S."/>
            <person name="Liao H.L."/>
            <person name="Gajdeczka M.T."/>
            <person name="Anike F."/>
            <person name="Vuek A."/>
            <person name="Anishchenko I.M."/>
            <person name="Voigt K."/>
            <person name="de Hoog G.S."/>
            <person name="Smith M.E."/>
            <person name="Heitman J."/>
            <person name="Vilgalys R."/>
            <person name="Stajich J.E."/>
        </authorList>
    </citation>
    <scope>NUCLEOTIDE SEQUENCE [LARGE SCALE GENOMIC DNA]</scope>
    <source>
        <strain evidence="2 3">CBS 357.93</strain>
    </source>
</reference>
<comment type="caution">
    <text evidence="2">The sequence shown here is derived from an EMBL/GenBank/DDBJ whole genome shotgun (WGS) entry which is preliminary data.</text>
</comment>
<feature type="region of interest" description="Disordered" evidence="1">
    <location>
        <begin position="1"/>
        <end position="20"/>
    </location>
</feature>
<dbReference type="Proteomes" id="UP000252139">
    <property type="component" value="Unassembled WGS sequence"/>
</dbReference>
<protein>
    <submittedName>
        <fullName evidence="2">Uncharacterized protein</fullName>
    </submittedName>
</protein>
<proteinExistence type="predicted"/>
<name>A0A367K016_RHIAZ</name>
<dbReference type="InterPro" id="IPR036770">
    <property type="entry name" value="Ankyrin_rpt-contain_sf"/>
</dbReference>
<organism evidence="2 3">
    <name type="scientific">Rhizopus azygosporus</name>
    <name type="common">Rhizopus microsporus var. azygosporus</name>
    <dbReference type="NCBI Taxonomy" id="86630"/>
    <lineage>
        <taxon>Eukaryota</taxon>
        <taxon>Fungi</taxon>
        <taxon>Fungi incertae sedis</taxon>
        <taxon>Mucoromycota</taxon>
        <taxon>Mucoromycotina</taxon>
        <taxon>Mucoromycetes</taxon>
        <taxon>Mucorales</taxon>
        <taxon>Mucorineae</taxon>
        <taxon>Rhizopodaceae</taxon>
        <taxon>Rhizopus</taxon>
    </lineage>
</organism>
<accession>A0A367K016</accession>
<gene>
    <name evidence="2" type="ORF">CU097_010351</name>
</gene>
<dbReference type="STRING" id="86630.A0A367K016"/>
<dbReference type="EMBL" id="PJQL01000451">
    <property type="protein sequence ID" value="RCH95582.1"/>
    <property type="molecule type" value="Genomic_DNA"/>
</dbReference>
<evidence type="ECO:0000313" key="3">
    <source>
        <dbReference type="Proteomes" id="UP000252139"/>
    </source>
</evidence>
<dbReference type="InterPro" id="IPR002110">
    <property type="entry name" value="Ankyrin_rpt"/>
</dbReference>
<keyword evidence="3" id="KW-1185">Reference proteome</keyword>
<feature type="compositionally biased region" description="Basic and acidic residues" evidence="1">
    <location>
        <begin position="7"/>
        <end position="17"/>
    </location>
</feature>
<sequence>MSKKRHSGADDDKEKTVAKKQKRPCGLTMLPYEIISTIFIQSSNPSLPIVCKALYQQLYYCPDTLKIAFLMHRTKNDPEKALEEASRFRFFSYALMERLDKMTQRTVMFCDKKIPSRLFLAEPTETLQERDQLILALLERGASPNRPKGYPIIKSALLGRLDQVKLLVSFGADPTAQNNMALRACAGRNNRQMVDYFLDELKVKPDSETLKVCVQKNLWDMFQLLVDHGAIPDMSTIAVS</sequence>
<dbReference type="OrthoDB" id="539213at2759"/>